<evidence type="ECO:0000313" key="4">
    <source>
        <dbReference type="EMBL" id="QHI72361.1"/>
    </source>
</evidence>
<protein>
    <recommendedName>
        <fullName evidence="3">TcaA protein NTF2-like domain-containing protein</fullName>
    </recommendedName>
</protein>
<evidence type="ECO:0000313" key="5">
    <source>
        <dbReference type="Proteomes" id="UP000463883"/>
    </source>
</evidence>
<keyword evidence="5" id="KW-1185">Reference proteome</keyword>
<accession>A0A6P1MEW9</accession>
<feature type="region of interest" description="Disordered" evidence="1">
    <location>
        <begin position="166"/>
        <end position="189"/>
    </location>
</feature>
<feature type="region of interest" description="Disordered" evidence="1">
    <location>
        <begin position="338"/>
        <end position="372"/>
    </location>
</feature>
<keyword evidence="2" id="KW-1133">Transmembrane helix</keyword>
<reference evidence="4 5" key="1">
    <citation type="submission" date="2020-01" db="EMBL/GenBank/DDBJ databases">
        <title>Genomic analysis of Aminipila sp. CBA3637.</title>
        <authorList>
            <person name="Kim Y.B."/>
            <person name="Roh S.W."/>
        </authorList>
    </citation>
    <scope>NUCLEOTIDE SEQUENCE [LARGE SCALE GENOMIC DNA]</scope>
    <source>
        <strain evidence="4 5">CBA3637</strain>
    </source>
</reference>
<sequence>MDRPAGAHWNLEGFPLSGDEHKKTEDIKVDWGKRELLKFDTESGPIQEEDIKQSPIEIRLNPEIKPENKTDIFEVFDQQLKEAGNEGTKNKDTLIFEREPLEILKQKEPEIKAESTLEQELFKPRINKNDKVHTPVEEQIDKFYTFSKKNEEFQKLLDKEYERLKKTPDAAYTEPPQIPSNIEKLNINMPASMSLDQTDRQVNENLPEDDQDKTEKEELVKEEPKEKSPQNNLSEEKVESFQGEIVENSSQDQDENEVDKPAILPWDEMESPLGDFVDEDAGKKVSPVAVILAIIIALLLFEVTILGIKYFLPESSAASFINNKLSVAVNWADHLKSNKDQKEPADQSQKDKKEDAKAVNAPAQPDKAPSSDKEALIAESLGYNKNIKSVKADDSLIYIDNKDYGDKNINNSQQIENNIWYQDDKGNTVFYDKEIVKAIIQFDSSWIDYVNNKDQTVLGFAKEGSPAYKAVKNSSKAGKVTETFDTLRIGDIRQGGNGFYLWVYEEITITENGKAKTKNYDYIYYLEPVEKQMKIVSYTEI</sequence>
<name>A0A6P1MEW9_9FIRM</name>
<dbReference type="InterPro" id="IPR054528">
    <property type="entry name" value="TcaA_5th"/>
</dbReference>
<dbReference type="KEGG" id="amic:Ami3637_08060"/>
<keyword evidence="2" id="KW-0812">Transmembrane</keyword>
<feature type="compositionally biased region" description="Basic and acidic residues" evidence="1">
    <location>
        <begin position="213"/>
        <end position="239"/>
    </location>
</feature>
<dbReference type="EMBL" id="CP047591">
    <property type="protein sequence ID" value="QHI72361.1"/>
    <property type="molecule type" value="Genomic_DNA"/>
</dbReference>
<dbReference type="Pfam" id="PF22819">
    <property type="entry name" value="TcaA_5th"/>
    <property type="match status" value="1"/>
</dbReference>
<gene>
    <name evidence="4" type="ORF">Ami3637_08060</name>
</gene>
<keyword evidence="2" id="KW-0472">Membrane</keyword>
<dbReference type="RefSeq" id="WP_162362131.1">
    <property type="nucleotide sequence ID" value="NZ_CP047591.1"/>
</dbReference>
<evidence type="ECO:0000256" key="1">
    <source>
        <dbReference type="SAM" id="MobiDB-lite"/>
    </source>
</evidence>
<evidence type="ECO:0000259" key="3">
    <source>
        <dbReference type="Pfam" id="PF22819"/>
    </source>
</evidence>
<dbReference type="Proteomes" id="UP000463883">
    <property type="component" value="Chromosome"/>
</dbReference>
<feature type="domain" description="TcaA protein NTF2-like" evidence="3">
    <location>
        <begin position="457"/>
        <end position="538"/>
    </location>
</feature>
<evidence type="ECO:0000256" key="2">
    <source>
        <dbReference type="SAM" id="Phobius"/>
    </source>
</evidence>
<feature type="region of interest" description="Disordered" evidence="1">
    <location>
        <begin position="204"/>
        <end position="258"/>
    </location>
</feature>
<proteinExistence type="predicted"/>
<feature type="transmembrane region" description="Helical" evidence="2">
    <location>
        <begin position="288"/>
        <end position="312"/>
    </location>
</feature>
<dbReference type="AlphaFoldDB" id="A0A6P1MEW9"/>
<organism evidence="4 5">
    <name type="scientific">Aminipila terrae</name>
    <dbReference type="NCBI Taxonomy" id="2697030"/>
    <lineage>
        <taxon>Bacteria</taxon>
        <taxon>Bacillati</taxon>
        <taxon>Bacillota</taxon>
        <taxon>Clostridia</taxon>
        <taxon>Peptostreptococcales</taxon>
        <taxon>Anaerovoracaceae</taxon>
        <taxon>Aminipila</taxon>
    </lineage>
</organism>
<feature type="compositionally biased region" description="Basic and acidic residues" evidence="1">
    <location>
        <begin position="338"/>
        <end position="357"/>
    </location>
</feature>